<dbReference type="InterPro" id="IPR029063">
    <property type="entry name" value="SAM-dependent_MTases_sf"/>
</dbReference>
<dbReference type="CDD" id="cd02440">
    <property type="entry name" value="AdoMet_MTases"/>
    <property type="match status" value="1"/>
</dbReference>
<organism evidence="4 5">
    <name type="scientific">Paraphaeosphaeria minitans</name>
    <dbReference type="NCBI Taxonomy" id="565426"/>
    <lineage>
        <taxon>Eukaryota</taxon>
        <taxon>Fungi</taxon>
        <taxon>Dikarya</taxon>
        <taxon>Ascomycota</taxon>
        <taxon>Pezizomycotina</taxon>
        <taxon>Dothideomycetes</taxon>
        <taxon>Pleosporomycetidae</taxon>
        <taxon>Pleosporales</taxon>
        <taxon>Massarineae</taxon>
        <taxon>Didymosphaeriaceae</taxon>
        <taxon>Paraphaeosphaeria</taxon>
    </lineage>
</organism>
<gene>
    <name evidence="4" type="ORF">PMIN01_09425</name>
</gene>
<proteinExistence type="predicted"/>
<reference evidence="4" key="1">
    <citation type="journal article" date="2020" name="Mol. Plant Microbe Interact.">
        <title>Genome Sequence of the Biocontrol Agent Coniothyrium minitans strain Conio (IMI 134523).</title>
        <authorList>
            <person name="Patel D."/>
            <person name="Shittu T.A."/>
            <person name="Baroncelli R."/>
            <person name="Muthumeenakshi S."/>
            <person name="Osborne T.H."/>
            <person name="Janganan T.K."/>
            <person name="Sreenivasaprasad S."/>
        </authorList>
    </citation>
    <scope>NUCLEOTIDE SEQUENCE</scope>
    <source>
        <strain evidence="4">Conio</strain>
    </source>
</reference>
<dbReference type="PANTHER" id="PTHR43861:SF1">
    <property type="entry name" value="TRANS-ACONITATE 2-METHYLTRANSFERASE"/>
    <property type="match status" value="1"/>
</dbReference>
<accession>A0A9P6GBL8</accession>
<dbReference type="InterPro" id="IPR041698">
    <property type="entry name" value="Methyltransf_25"/>
</dbReference>
<dbReference type="GO" id="GO:0008168">
    <property type="term" value="F:methyltransferase activity"/>
    <property type="evidence" value="ECO:0007669"/>
    <property type="project" value="UniProtKB-KW"/>
</dbReference>
<evidence type="ECO:0000256" key="1">
    <source>
        <dbReference type="ARBA" id="ARBA00022603"/>
    </source>
</evidence>
<dbReference type="AlphaFoldDB" id="A0A9P6GBL8"/>
<keyword evidence="5" id="KW-1185">Reference proteome</keyword>
<feature type="domain" description="Methyltransferase" evidence="3">
    <location>
        <begin position="100"/>
        <end position="196"/>
    </location>
</feature>
<evidence type="ECO:0000313" key="5">
    <source>
        <dbReference type="Proteomes" id="UP000756921"/>
    </source>
</evidence>
<dbReference type="SUPFAM" id="SSF53335">
    <property type="entry name" value="S-adenosyl-L-methionine-dependent methyltransferases"/>
    <property type="match status" value="1"/>
</dbReference>
<keyword evidence="1" id="KW-0489">Methyltransferase</keyword>
<dbReference type="OrthoDB" id="3647at2759"/>
<dbReference type="GO" id="GO:0032259">
    <property type="term" value="P:methylation"/>
    <property type="evidence" value="ECO:0007669"/>
    <property type="project" value="UniProtKB-KW"/>
</dbReference>
<dbReference type="Proteomes" id="UP000756921">
    <property type="component" value="Unassembled WGS sequence"/>
</dbReference>
<dbReference type="PANTHER" id="PTHR43861">
    <property type="entry name" value="TRANS-ACONITATE 2-METHYLTRANSFERASE-RELATED"/>
    <property type="match status" value="1"/>
</dbReference>
<dbReference type="EMBL" id="WJXW01000010">
    <property type="protein sequence ID" value="KAF9732567.1"/>
    <property type="molecule type" value="Genomic_DNA"/>
</dbReference>
<dbReference type="Pfam" id="PF13649">
    <property type="entry name" value="Methyltransf_25"/>
    <property type="match status" value="1"/>
</dbReference>
<evidence type="ECO:0000313" key="4">
    <source>
        <dbReference type="EMBL" id="KAF9732567.1"/>
    </source>
</evidence>
<evidence type="ECO:0000256" key="2">
    <source>
        <dbReference type="ARBA" id="ARBA00022679"/>
    </source>
</evidence>
<comment type="caution">
    <text evidence="4">The sequence shown here is derived from an EMBL/GenBank/DDBJ whole genome shotgun (WGS) entry which is preliminary data.</text>
</comment>
<keyword evidence="2" id="KW-0808">Transferase</keyword>
<protein>
    <recommendedName>
        <fullName evidence="3">Methyltransferase domain-containing protein</fullName>
    </recommendedName>
</protein>
<dbReference type="Gene3D" id="3.40.50.150">
    <property type="entry name" value="Vaccinia Virus protein VP39"/>
    <property type="match status" value="1"/>
</dbReference>
<evidence type="ECO:0000259" key="3">
    <source>
        <dbReference type="Pfam" id="PF13649"/>
    </source>
</evidence>
<sequence length="312" mass="34373">MATSGADTTRAKVSTQNMQYDAIGSKYGDIKSKPATQPEPPSVVEALGDWQGSFGLRAYMQVPGVWSGLILDLLVLSGCIIRTMQAGPSDAPQGRCSQAVDLACGLGFYSALLVKLGAASVHGYDISSTMVEAARKAHPHPNLHFEVADCSAPENLPTVEKPFDVVFAGWFLNYAGTESELTSMFRVIAQNLAVGGKFVGVTTNVTDPWVKEDKKRFYGIDVDVLEKEYIAPDTRCEVGIKARVTVLSEPPFSFDVFQFRSEVYERCAKEAGLQVIWREHVLPDDERKQTGFWDEWLRRPTSSIIEAIHCSR</sequence>
<name>A0A9P6GBL8_9PLEO</name>